<dbReference type="Proteomes" id="UP001165960">
    <property type="component" value="Unassembled WGS sequence"/>
</dbReference>
<reference evidence="1" key="1">
    <citation type="submission" date="2022-04" db="EMBL/GenBank/DDBJ databases">
        <title>Genome of the entomopathogenic fungus Entomophthora muscae.</title>
        <authorList>
            <person name="Elya C."/>
            <person name="Lovett B.R."/>
            <person name="Lee E."/>
            <person name="Macias A.M."/>
            <person name="Hajek A.E."/>
            <person name="De Bivort B.L."/>
            <person name="Kasson M.T."/>
            <person name="De Fine Licht H.H."/>
            <person name="Stajich J.E."/>
        </authorList>
    </citation>
    <scope>NUCLEOTIDE SEQUENCE</scope>
    <source>
        <strain evidence="1">Berkeley</strain>
    </source>
</reference>
<proteinExistence type="predicted"/>
<name>A0ACC2T4P3_9FUNG</name>
<keyword evidence="2" id="KW-1185">Reference proteome</keyword>
<protein>
    <submittedName>
        <fullName evidence="1">Uncharacterized protein</fullName>
    </submittedName>
</protein>
<accession>A0ACC2T4P3</accession>
<dbReference type="EMBL" id="QTSX02003643">
    <property type="protein sequence ID" value="KAJ9069272.1"/>
    <property type="molecule type" value="Genomic_DNA"/>
</dbReference>
<comment type="caution">
    <text evidence="1">The sequence shown here is derived from an EMBL/GenBank/DDBJ whole genome shotgun (WGS) entry which is preliminary data.</text>
</comment>
<gene>
    <name evidence="1" type="ORF">DSO57_1020084</name>
</gene>
<evidence type="ECO:0000313" key="1">
    <source>
        <dbReference type="EMBL" id="KAJ9069272.1"/>
    </source>
</evidence>
<organism evidence="1 2">
    <name type="scientific">Entomophthora muscae</name>
    <dbReference type="NCBI Taxonomy" id="34485"/>
    <lineage>
        <taxon>Eukaryota</taxon>
        <taxon>Fungi</taxon>
        <taxon>Fungi incertae sedis</taxon>
        <taxon>Zoopagomycota</taxon>
        <taxon>Entomophthoromycotina</taxon>
        <taxon>Entomophthoromycetes</taxon>
        <taxon>Entomophthorales</taxon>
        <taxon>Entomophthoraceae</taxon>
        <taxon>Entomophthora</taxon>
    </lineage>
</organism>
<evidence type="ECO:0000313" key="2">
    <source>
        <dbReference type="Proteomes" id="UP001165960"/>
    </source>
</evidence>
<sequence length="154" mass="17281">MVPNLASPFSPLSEVPVPQAQEEDLGSQESAPKRAPWFLVGMLLMGLYSYFPRLSTMSSLWTPLQAAIPVLHWMASWWILPPGWEPNLVSLAPLSHTNIFQALTGINLKYQKRYHFVLTPKYSKSTLIKKGEGEMVKNMFSSSKIGIKLATKYG</sequence>